<evidence type="ECO:0000259" key="2">
    <source>
        <dbReference type="Pfam" id="PF14322"/>
    </source>
</evidence>
<name>A0A412X737_9BACT</name>
<proteinExistence type="predicted"/>
<protein>
    <submittedName>
        <fullName evidence="4">RagB/SusD family nutrient uptake outer membrane protein</fullName>
    </submittedName>
</protein>
<dbReference type="InterPro" id="IPR011990">
    <property type="entry name" value="TPR-like_helical_dom_sf"/>
</dbReference>
<dbReference type="RefSeq" id="WP_027199734.1">
    <property type="nucleotide sequence ID" value="NZ_CALBWO010000001.1"/>
</dbReference>
<gene>
    <name evidence="4" type="ORF">DWW18_00940</name>
    <name evidence="3" type="ORF">I6J59_10025</name>
</gene>
<sequence length="479" mass="55205">MKKNILILVIPLLLSSCESWLDVKPNDRISEEATFSTPRGFELALNGVYVDLNKTSLYGQALTWDFIEILAQRYAISKTSTYNREAMQFHHGADEVKTRVENIWAQAYSLISNINLILKNCEDRREVLSDEYYNLIKGEALGLRALLHFDLFRLWGPVYSQASETALTIPYYVEFSISAQPKLTASMFMEQVITDLETAAGLLKMDDPVMKGSGVLEANGANNFWGYRALRLNYYAVKLLLARAYLYVDNKGEALKAAKEVIEVQERLFPWANATEISLAGENVDRMFSTELVFALQNVNRKAIYTKYFDSDNLKMGVLLACNQKVIDEYVFDSEYSDLRYKVWLDKNVEIEGGSYKEVMKYQTTSTDSLYVQLIPMLRVSEAFYIAAECEGEEDEDAGVAWLNKVRNARSLQGVEWYYYESTLESEYMREFIGEGQLFFFYKRRNYDELPSAYDLYESVPMTPNDYVLLIPENESKYN</sequence>
<evidence type="ECO:0000313" key="5">
    <source>
        <dbReference type="Proteomes" id="UP000283589"/>
    </source>
</evidence>
<feature type="chain" id="PRO_5044602257" evidence="1">
    <location>
        <begin position="22"/>
        <end position="479"/>
    </location>
</feature>
<dbReference type="SUPFAM" id="SSF48452">
    <property type="entry name" value="TPR-like"/>
    <property type="match status" value="1"/>
</dbReference>
<dbReference type="Proteomes" id="UP000654720">
    <property type="component" value="Chromosome"/>
</dbReference>
<dbReference type="Proteomes" id="UP000283589">
    <property type="component" value="Unassembled WGS sequence"/>
</dbReference>
<dbReference type="EMBL" id="CP069450">
    <property type="protein sequence ID" value="QRO48318.1"/>
    <property type="molecule type" value="Genomic_DNA"/>
</dbReference>
<reference evidence="4 5" key="1">
    <citation type="submission" date="2018-08" db="EMBL/GenBank/DDBJ databases">
        <title>A genome reference for cultivated species of the human gut microbiota.</title>
        <authorList>
            <person name="Zou Y."/>
            <person name="Xue W."/>
            <person name="Luo G."/>
        </authorList>
    </citation>
    <scope>NUCLEOTIDE SEQUENCE [LARGE SCALE GENOMIC DNA]</scope>
    <source>
        <strain evidence="4 5">AF14-49</strain>
    </source>
</reference>
<evidence type="ECO:0000313" key="6">
    <source>
        <dbReference type="Proteomes" id="UP000654720"/>
    </source>
</evidence>
<keyword evidence="6" id="KW-1185">Reference proteome</keyword>
<dbReference type="AlphaFoldDB" id="A0A412X737"/>
<dbReference type="STRING" id="1121130.GCA_000519105_00383"/>
<feature type="domain" description="SusD-like N-terminal" evidence="2">
    <location>
        <begin position="20"/>
        <end position="203"/>
    </location>
</feature>
<evidence type="ECO:0000256" key="1">
    <source>
        <dbReference type="SAM" id="SignalP"/>
    </source>
</evidence>
<dbReference type="Pfam" id="PF14322">
    <property type="entry name" value="SusD-like_3"/>
    <property type="match status" value="1"/>
</dbReference>
<dbReference type="EMBL" id="QRZA01000001">
    <property type="protein sequence ID" value="RGV36786.1"/>
    <property type="molecule type" value="Genomic_DNA"/>
</dbReference>
<dbReference type="InterPro" id="IPR033985">
    <property type="entry name" value="SusD-like_N"/>
</dbReference>
<accession>A0A412X737</accession>
<keyword evidence="1" id="KW-0732">Signal</keyword>
<evidence type="ECO:0000313" key="4">
    <source>
        <dbReference type="EMBL" id="RGV36786.1"/>
    </source>
</evidence>
<feature type="signal peptide" evidence="1">
    <location>
        <begin position="1"/>
        <end position="21"/>
    </location>
</feature>
<reference evidence="3 6" key="2">
    <citation type="submission" date="2021-02" db="EMBL/GenBank/DDBJ databases">
        <title>FDA dAtabase for Regulatory Grade micrObial Sequences (FDA-ARGOS): Supporting development and validation of Infectious Disease Dx tests.</title>
        <authorList>
            <person name="Carlson P."/>
            <person name="Fischbach M."/>
            <person name="Hastie J."/>
            <person name="Bilen M."/>
            <person name="Cheng A."/>
            <person name="Tallon L."/>
            <person name="Sadzewicz L."/>
            <person name="Zhao X."/>
            <person name="Boylan J."/>
            <person name="Ott S."/>
            <person name="Bowen H."/>
            <person name="Vavikolanu K."/>
            <person name="Mehta A."/>
            <person name="Aluvathingal J."/>
            <person name="Nadendla S."/>
            <person name="Yan Y."/>
            <person name="Sichtig H."/>
        </authorList>
    </citation>
    <scope>NUCLEOTIDE SEQUENCE [LARGE SCALE GENOMIC DNA]</scope>
    <source>
        <strain evidence="3 6">FDAARGOS_1229</strain>
    </source>
</reference>
<evidence type="ECO:0000313" key="3">
    <source>
        <dbReference type="EMBL" id="QRO48318.1"/>
    </source>
</evidence>
<dbReference type="GO" id="GO:0009279">
    <property type="term" value="C:cell outer membrane"/>
    <property type="evidence" value="ECO:0007669"/>
    <property type="project" value="UniProtKB-SubCell"/>
</dbReference>
<dbReference type="Gene3D" id="1.25.40.390">
    <property type="match status" value="1"/>
</dbReference>
<dbReference type="PROSITE" id="PS51257">
    <property type="entry name" value="PROKAR_LIPOPROTEIN"/>
    <property type="match status" value="1"/>
</dbReference>
<dbReference type="GeneID" id="93099122"/>
<organism evidence="4 5">
    <name type="scientific">Butyricimonas virosa</name>
    <dbReference type="NCBI Taxonomy" id="544645"/>
    <lineage>
        <taxon>Bacteria</taxon>
        <taxon>Pseudomonadati</taxon>
        <taxon>Bacteroidota</taxon>
        <taxon>Bacteroidia</taxon>
        <taxon>Bacteroidales</taxon>
        <taxon>Odoribacteraceae</taxon>
        <taxon>Butyricimonas</taxon>
    </lineage>
</organism>